<dbReference type="GO" id="GO:0046677">
    <property type="term" value="P:response to antibiotic"/>
    <property type="evidence" value="ECO:0007669"/>
    <property type="project" value="UniProtKB-KW"/>
</dbReference>
<evidence type="ECO:0000313" key="3">
    <source>
        <dbReference type="EMBL" id="SCE76644.1"/>
    </source>
</evidence>
<keyword evidence="1" id="KW-0046">Antibiotic resistance</keyword>
<dbReference type="AlphaFoldDB" id="A0A1C4UY53"/>
<dbReference type="Gene3D" id="3.40.50.1820">
    <property type="entry name" value="alpha/beta hydrolase"/>
    <property type="match status" value="1"/>
</dbReference>
<dbReference type="Gene3D" id="3.10.180.10">
    <property type="entry name" value="2,3-Dihydroxybiphenyl 1,2-Dioxygenase, domain 1"/>
    <property type="match status" value="1"/>
</dbReference>
<gene>
    <name evidence="3" type="ORF">GA0070558_105218</name>
</gene>
<dbReference type="RefSeq" id="WP_256091799.1">
    <property type="nucleotide sequence ID" value="NZ_FMCW01000005.1"/>
</dbReference>
<evidence type="ECO:0000313" key="4">
    <source>
        <dbReference type="Proteomes" id="UP000199375"/>
    </source>
</evidence>
<dbReference type="InterPro" id="IPR029058">
    <property type="entry name" value="AB_hydrolase_fold"/>
</dbReference>
<keyword evidence="3" id="KW-0378">Hydrolase</keyword>
<name>A0A1C4UY53_9ACTN</name>
<dbReference type="EMBL" id="FMCW01000005">
    <property type="protein sequence ID" value="SCE76644.1"/>
    <property type="molecule type" value="Genomic_DNA"/>
</dbReference>
<sequence>MTERLAPVLRVADAEATAGWYARLGFRRQWEHRFAPELPRYVSIARGGIEVHLSEHAGDARPGTSLYLYVDDVDAVAAACGGLRRRRGRGAGLGPRVPANRPRRQPHPGRHRPRLIRPAFLDGCRHQPTVTSRRQPSKVGKRRGAGAGQRGPGRRDGVSRVELSVDVAGTRLPATLSLPTGPVRGGLVVLHAAEAGHRSHFCYEHLAQLLPGAGVAVLRFDRRPRVDGHDVPLADQAADAIAAVDVLRRHVGDVPVGLWGLSQGAWAAPLAAGLRPDRVAFLVLVSGSGVSPAVQMRYGTAEQLRRNGYGDDDLAELGRVRAATEAYLRGDLDRARAQAAVDAVAARPWFPLVYLPRALPDQPGTWRDMDFDPVPVFARVGCPVLLFYGVTDAWIPIDDSVAAWRRATAGAADPPTVCRLDGCDHYPTLGEGTSLDSISPQYTAALLSWLDARLPAG</sequence>
<protein>
    <submittedName>
        <fullName evidence="3">Lysophospholipase, alpha-beta hydrolase superfamily</fullName>
    </submittedName>
</protein>
<accession>A0A1C4UY53</accession>
<evidence type="ECO:0000256" key="2">
    <source>
        <dbReference type="SAM" id="MobiDB-lite"/>
    </source>
</evidence>
<dbReference type="SUPFAM" id="SSF53474">
    <property type="entry name" value="alpha/beta-Hydrolases"/>
    <property type="match status" value="1"/>
</dbReference>
<feature type="region of interest" description="Disordered" evidence="2">
    <location>
        <begin position="87"/>
        <end position="158"/>
    </location>
</feature>
<organism evidence="3 4">
    <name type="scientific">Micromonospora haikouensis</name>
    <dbReference type="NCBI Taxonomy" id="686309"/>
    <lineage>
        <taxon>Bacteria</taxon>
        <taxon>Bacillati</taxon>
        <taxon>Actinomycetota</taxon>
        <taxon>Actinomycetes</taxon>
        <taxon>Micromonosporales</taxon>
        <taxon>Micromonosporaceae</taxon>
        <taxon>Micromonospora</taxon>
    </lineage>
</organism>
<reference evidence="3 4" key="1">
    <citation type="submission" date="2016-06" db="EMBL/GenBank/DDBJ databases">
        <authorList>
            <person name="Kjaerup R.B."/>
            <person name="Dalgaard T.S."/>
            <person name="Juul-Madsen H.R."/>
        </authorList>
    </citation>
    <scope>NUCLEOTIDE SEQUENCE [LARGE SCALE GENOMIC DNA]</scope>
    <source>
        <strain evidence="3 4">DSM 45626</strain>
    </source>
</reference>
<feature type="compositionally biased region" description="Basic residues" evidence="2">
    <location>
        <begin position="101"/>
        <end position="115"/>
    </location>
</feature>
<dbReference type="Proteomes" id="UP000199375">
    <property type="component" value="Unassembled WGS sequence"/>
</dbReference>
<dbReference type="PANTHER" id="PTHR43265">
    <property type="entry name" value="ESTERASE ESTD"/>
    <property type="match status" value="1"/>
</dbReference>
<dbReference type="PANTHER" id="PTHR43265:SF1">
    <property type="entry name" value="ESTERASE ESTD"/>
    <property type="match status" value="1"/>
</dbReference>
<dbReference type="Pfam" id="PF19581">
    <property type="entry name" value="Glyoxalase_7"/>
    <property type="match status" value="1"/>
</dbReference>
<dbReference type="InterPro" id="IPR053145">
    <property type="entry name" value="AB_hydrolase_Est10"/>
</dbReference>
<feature type="compositionally biased region" description="Basic residues" evidence="2">
    <location>
        <begin position="135"/>
        <end position="144"/>
    </location>
</feature>
<proteinExistence type="predicted"/>
<dbReference type="GO" id="GO:0052689">
    <property type="term" value="F:carboxylic ester hydrolase activity"/>
    <property type="evidence" value="ECO:0007669"/>
    <property type="project" value="TreeGrafter"/>
</dbReference>
<dbReference type="SUPFAM" id="SSF54593">
    <property type="entry name" value="Glyoxalase/Bleomycin resistance protein/Dihydroxybiphenyl dioxygenase"/>
    <property type="match status" value="1"/>
</dbReference>
<dbReference type="InterPro" id="IPR000335">
    <property type="entry name" value="Bleomycin-R"/>
</dbReference>
<dbReference type="InterPro" id="IPR029068">
    <property type="entry name" value="Glyas_Bleomycin-R_OHBP_Dase"/>
</dbReference>
<evidence type="ECO:0000256" key="1">
    <source>
        <dbReference type="ARBA" id="ARBA00023251"/>
    </source>
</evidence>